<evidence type="ECO:0000256" key="2">
    <source>
        <dbReference type="ARBA" id="ARBA00022692"/>
    </source>
</evidence>
<feature type="transmembrane region" description="Helical" evidence="6">
    <location>
        <begin position="448"/>
        <end position="468"/>
    </location>
</feature>
<dbReference type="GO" id="GO:0005886">
    <property type="term" value="C:plasma membrane"/>
    <property type="evidence" value="ECO:0007669"/>
    <property type="project" value="TreeGrafter"/>
</dbReference>
<dbReference type="AlphaFoldDB" id="A0A420IJU3"/>
<feature type="signal peptide" evidence="7">
    <location>
        <begin position="1"/>
        <end position="24"/>
    </location>
</feature>
<feature type="transmembrane region" description="Helical" evidence="6">
    <location>
        <begin position="219"/>
        <end position="240"/>
    </location>
</feature>
<evidence type="ECO:0000256" key="7">
    <source>
        <dbReference type="SAM" id="SignalP"/>
    </source>
</evidence>
<keyword evidence="2 6" id="KW-0812">Transmembrane</keyword>
<feature type="transmembrane region" description="Helical" evidence="6">
    <location>
        <begin position="260"/>
        <end position="279"/>
    </location>
</feature>
<dbReference type="Proteomes" id="UP000285326">
    <property type="component" value="Unassembled WGS sequence"/>
</dbReference>
<evidence type="ECO:0000256" key="5">
    <source>
        <dbReference type="SAM" id="MobiDB-lite"/>
    </source>
</evidence>
<keyword evidence="4 6" id="KW-0472">Membrane</keyword>
<accession>A0A420IJU3</accession>
<feature type="transmembrane region" description="Helical" evidence="6">
    <location>
        <begin position="342"/>
        <end position="365"/>
    </location>
</feature>
<feature type="transmembrane region" description="Helical" evidence="6">
    <location>
        <begin position="371"/>
        <end position="395"/>
    </location>
</feature>
<evidence type="ECO:0000256" key="1">
    <source>
        <dbReference type="ARBA" id="ARBA00004141"/>
    </source>
</evidence>
<comment type="caution">
    <text evidence="8">The sequence shown here is derived from an EMBL/GenBank/DDBJ whole genome shotgun (WGS) entry which is preliminary data.</text>
</comment>
<dbReference type="Pfam" id="PF02535">
    <property type="entry name" value="Zip"/>
    <property type="match status" value="1"/>
</dbReference>
<evidence type="ECO:0000313" key="9">
    <source>
        <dbReference type="Proteomes" id="UP000285326"/>
    </source>
</evidence>
<dbReference type="GO" id="GO:0005385">
    <property type="term" value="F:zinc ion transmembrane transporter activity"/>
    <property type="evidence" value="ECO:0007669"/>
    <property type="project" value="TreeGrafter"/>
</dbReference>
<reference evidence="8 9" key="1">
    <citation type="journal article" date="2018" name="BMC Genomics">
        <title>Comparative genome analyses reveal sequence features reflecting distinct modes of host-adaptation between dicot and monocot powdery mildew.</title>
        <authorList>
            <person name="Wu Y."/>
            <person name="Ma X."/>
            <person name="Pan Z."/>
            <person name="Kale S.D."/>
            <person name="Song Y."/>
            <person name="King H."/>
            <person name="Zhang Q."/>
            <person name="Presley C."/>
            <person name="Deng X."/>
            <person name="Wei C.I."/>
            <person name="Xiao S."/>
        </authorList>
    </citation>
    <scope>NUCLEOTIDE SEQUENCE [LARGE SCALE GENOMIC DNA]</scope>
    <source>
        <strain evidence="8">UMSG1</strain>
    </source>
</reference>
<feature type="region of interest" description="Disordered" evidence="5">
    <location>
        <begin position="128"/>
        <end position="150"/>
    </location>
</feature>
<name>A0A420IJU3_9PEZI</name>
<dbReference type="InterPro" id="IPR003689">
    <property type="entry name" value="ZIP"/>
</dbReference>
<keyword evidence="3 6" id="KW-1133">Transmembrane helix</keyword>
<feature type="transmembrane region" description="Helical" evidence="6">
    <location>
        <begin position="480"/>
        <end position="499"/>
    </location>
</feature>
<dbReference type="EMBL" id="MCBS01023782">
    <property type="protein sequence ID" value="RKF74793.1"/>
    <property type="molecule type" value="Genomic_DNA"/>
</dbReference>
<feature type="compositionally biased region" description="Basic and acidic residues" evidence="5">
    <location>
        <begin position="137"/>
        <end position="147"/>
    </location>
</feature>
<feature type="transmembrane region" description="Helical" evidence="6">
    <location>
        <begin position="407"/>
        <end position="428"/>
    </location>
</feature>
<protein>
    <submittedName>
        <fullName evidence="8">Zinc-regulated transporter 1</fullName>
    </submittedName>
</protein>
<comment type="subcellular location">
    <subcellularLocation>
        <location evidence="1">Membrane</location>
        <topology evidence="1">Multi-pass membrane protein</topology>
    </subcellularLocation>
</comment>
<feature type="transmembrane region" description="Helical" evidence="6">
    <location>
        <begin position="187"/>
        <end position="207"/>
    </location>
</feature>
<gene>
    <name evidence="8" type="ORF">GcM1_237020</name>
</gene>
<feature type="chain" id="PRO_5019004779" evidence="7">
    <location>
        <begin position="25"/>
        <end position="500"/>
    </location>
</feature>
<organism evidence="8 9">
    <name type="scientific">Golovinomyces cichoracearum</name>
    <dbReference type="NCBI Taxonomy" id="62708"/>
    <lineage>
        <taxon>Eukaryota</taxon>
        <taxon>Fungi</taxon>
        <taxon>Dikarya</taxon>
        <taxon>Ascomycota</taxon>
        <taxon>Pezizomycotina</taxon>
        <taxon>Leotiomycetes</taxon>
        <taxon>Erysiphales</taxon>
        <taxon>Erysiphaceae</taxon>
        <taxon>Golovinomyces</taxon>
    </lineage>
</organism>
<dbReference type="PANTHER" id="PTHR11040:SF44">
    <property type="entry name" value="PROTEIN ZNTC-RELATED"/>
    <property type="match status" value="1"/>
</dbReference>
<evidence type="ECO:0000256" key="3">
    <source>
        <dbReference type="ARBA" id="ARBA00022989"/>
    </source>
</evidence>
<proteinExistence type="predicted"/>
<evidence type="ECO:0000256" key="6">
    <source>
        <dbReference type="SAM" id="Phobius"/>
    </source>
</evidence>
<dbReference type="PANTHER" id="PTHR11040">
    <property type="entry name" value="ZINC/IRON TRANSPORTER"/>
    <property type="match status" value="1"/>
</dbReference>
<evidence type="ECO:0000313" key="8">
    <source>
        <dbReference type="EMBL" id="RKF74793.1"/>
    </source>
</evidence>
<evidence type="ECO:0000256" key="4">
    <source>
        <dbReference type="ARBA" id="ARBA00023136"/>
    </source>
</evidence>
<keyword evidence="7" id="KW-0732">Signal</keyword>
<sequence>MINLTRFLCLSTGLCYLLSRQVSALQENTLGPALSDAGVSSGSRPMLIQTSLLSRHLSSSTGDESTTLEACHMHGSAQYCVDAEGHEVKVVTAGRTSPSYSGCHMHGGKSRYCFSSDGQEVEILSLEQNSVDPPHVNSEEKSKEHSTGKKNCHYHAGVEHCVYENASETSEKDCGHKNQNYNVNLRIGLLFVVLVTSAIGVFTPILLTKFLNVKPNGIVITFIKQFGTGIIIATAFIHLLTHAELMFANPCLGQLKYESTATSIAMAGAFIAFLVDYISHRLAQWHRAKASSEIIEPEKDLPIDSSKDVYVKTSAIIPEALNLTSCSHHNSGNVTVGLTNHWVSLLILEAGIIFHSLLIGITLVVAGDSVFITIFIVIIFHQMFEGLALGARIAAVNDGRFGNAKTILLPLAFSFVTPLGMAIGIGVIQSFNGNDTATIIVLGTLDSLSAGILIWVGIIDMWAGDWIYGDLANASLSRTVVGMISLISGFALMGLLGKWA</sequence>